<protein>
    <submittedName>
        <fullName evidence="3">Uncharacterized protein</fullName>
    </submittedName>
</protein>
<accession>A0A0L0FG51</accession>
<keyword evidence="4" id="KW-1185">Reference proteome</keyword>
<dbReference type="Proteomes" id="UP000054560">
    <property type="component" value="Unassembled WGS sequence"/>
</dbReference>
<feature type="chain" id="PRO_5005538650" evidence="2">
    <location>
        <begin position="21"/>
        <end position="207"/>
    </location>
</feature>
<evidence type="ECO:0000256" key="1">
    <source>
        <dbReference type="SAM" id="MobiDB-lite"/>
    </source>
</evidence>
<evidence type="ECO:0000256" key="2">
    <source>
        <dbReference type="SAM" id="SignalP"/>
    </source>
</evidence>
<keyword evidence="2" id="KW-0732">Signal</keyword>
<sequence>MKYISTFILASSALSAAVLASPPVRRQMPGFNNCILGERECADLPIQYTDEADMVTICCPLGLTLLEPPPAGATDDAAYFCECVQLIDHGGILPPIDGGGILPPIDEGGILPPIDEGGLLPPVAPCENDGTTCPEGYSMEEIEEEVSDVSDDVDATAGPDAEVSSEPEECWCTLGVPEMVVEYSSDAPEATEEVSETGTVAMETLEE</sequence>
<evidence type="ECO:0000313" key="3">
    <source>
        <dbReference type="EMBL" id="KNC75749.1"/>
    </source>
</evidence>
<dbReference type="GeneID" id="25912235"/>
<gene>
    <name evidence="3" type="ORF">SARC_11731</name>
</gene>
<dbReference type="RefSeq" id="XP_014149651.1">
    <property type="nucleotide sequence ID" value="XM_014294176.1"/>
</dbReference>
<feature type="region of interest" description="Disordered" evidence="1">
    <location>
        <begin position="186"/>
        <end position="207"/>
    </location>
</feature>
<dbReference type="AlphaFoldDB" id="A0A0L0FG51"/>
<feature type="signal peptide" evidence="2">
    <location>
        <begin position="1"/>
        <end position="20"/>
    </location>
</feature>
<dbReference type="EMBL" id="KQ243442">
    <property type="protein sequence ID" value="KNC75749.1"/>
    <property type="molecule type" value="Genomic_DNA"/>
</dbReference>
<organism evidence="3 4">
    <name type="scientific">Sphaeroforma arctica JP610</name>
    <dbReference type="NCBI Taxonomy" id="667725"/>
    <lineage>
        <taxon>Eukaryota</taxon>
        <taxon>Ichthyosporea</taxon>
        <taxon>Ichthyophonida</taxon>
        <taxon>Sphaeroforma</taxon>
    </lineage>
</organism>
<evidence type="ECO:0000313" key="4">
    <source>
        <dbReference type="Proteomes" id="UP000054560"/>
    </source>
</evidence>
<reference evidence="3 4" key="1">
    <citation type="submission" date="2011-02" db="EMBL/GenBank/DDBJ databases">
        <title>The Genome Sequence of Sphaeroforma arctica JP610.</title>
        <authorList>
            <consortium name="The Broad Institute Genome Sequencing Platform"/>
            <person name="Russ C."/>
            <person name="Cuomo C."/>
            <person name="Young S.K."/>
            <person name="Zeng Q."/>
            <person name="Gargeya S."/>
            <person name="Alvarado L."/>
            <person name="Berlin A."/>
            <person name="Chapman S.B."/>
            <person name="Chen Z."/>
            <person name="Freedman E."/>
            <person name="Gellesch M."/>
            <person name="Goldberg J."/>
            <person name="Griggs A."/>
            <person name="Gujja S."/>
            <person name="Heilman E."/>
            <person name="Heiman D."/>
            <person name="Howarth C."/>
            <person name="Mehta T."/>
            <person name="Neiman D."/>
            <person name="Pearson M."/>
            <person name="Roberts A."/>
            <person name="Saif S."/>
            <person name="Shea T."/>
            <person name="Shenoy N."/>
            <person name="Sisk P."/>
            <person name="Stolte C."/>
            <person name="Sykes S."/>
            <person name="White J."/>
            <person name="Yandava C."/>
            <person name="Burger G."/>
            <person name="Gray M.W."/>
            <person name="Holland P.W.H."/>
            <person name="King N."/>
            <person name="Lang F.B.F."/>
            <person name="Roger A.J."/>
            <person name="Ruiz-Trillo I."/>
            <person name="Haas B."/>
            <person name="Nusbaum C."/>
            <person name="Birren B."/>
        </authorList>
    </citation>
    <scope>NUCLEOTIDE SEQUENCE [LARGE SCALE GENOMIC DNA]</scope>
    <source>
        <strain evidence="3 4">JP610</strain>
    </source>
</reference>
<proteinExistence type="predicted"/>
<name>A0A0L0FG51_9EUKA</name>